<dbReference type="GO" id="GO:0005737">
    <property type="term" value="C:cytoplasm"/>
    <property type="evidence" value="ECO:0007669"/>
    <property type="project" value="UniProtKB-SubCell"/>
</dbReference>
<dbReference type="GO" id="GO:0006282">
    <property type="term" value="P:regulation of DNA repair"/>
    <property type="evidence" value="ECO:0007669"/>
    <property type="project" value="UniProtKB-UniRule"/>
</dbReference>
<evidence type="ECO:0000256" key="6">
    <source>
        <dbReference type="SAM" id="MobiDB-lite"/>
    </source>
</evidence>
<comment type="caution">
    <text evidence="9">The sequence shown here is derived from an EMBL/GenBank/DDBJ whole genome shotgun (WGS) entry which is preliminary data.</text>
</comment>
<feature type="domain" description="RecX second three-helical" evidence="7">
    <location>
        <begin position="74"/>
        <end position="112"/>
    </location>
</feature>
<dbReference type="Proteomes" id="UP000297475">
    <property type="component" value="Unassembled WGS sequence"/>
</dbReference>
<dbReference type="PANTHER" id="PTHR33602">
    <property type="entry name" value="REGULATORY PROTEIN RECX FAMILY PROTEIN"/>
    <property type="match status" value="1"/>
</dbReference>
<evidence type="ECO:0000259" key="8">
    <source>
        <dbReference type="Pfam" id="PF21981"/>
    </source>
</evidence>
<feature type="domain" description="RecX third three-helical" evidence="8">
    <location>
        <begin position="121"/>
        <end position="157"/>
    </location>
</feature>
<evidence type="ECO:0000256" key="2">
    <source>
        <dbReference type="ARBA" id="ARBA00009695"/>
    </source>
</evidence>
<dbReference type="InterPro" id="IPR003783">
    <property type="entry name" value="Regulatory_RecX"/>
</dbReference>
<evidence type="ECO:0000256" key="4">
    <source>
        <dbReference type="ARBA" id="ARBA00022490"/>
    </source>
</evidence>
<dbReference type="Gene3D" id="1.10.10.10">
    <property type="entry name" value="Winged helix-like DNA-binding domain superfamily/Winged helix DNA-binding domain"/>
    <property type="match status" value="3"/>
</dbReference>
<dbReference type="InterPro" id="IPR053924">
    <property type="entry name" value="RecX_HTH_2nd"/>
</dbReference>
<proteinExistence type="inferred from homology"/>
<organism evidence="9 10">
    <name type="scientific">Natronospirillum operosum</name>
    <dbReference type="NCBI Taxonomy" id="2759953"/>
    <lineage>
        <taxon>Bacteria</taxon>
        <taxon>Pseudomonadati</taxon>
        <taxon>Pseudomonadota</taxon>
        <taxon>Gammaproteobacteria</taxon>
        <taxon>Oceanospirillales</taxon>
        <taxon>Natronospirillaceae</taxon>
        <taxon>Natronospirillum</taxon>
    </lineage>
</organism>
<feature type="region of interest" description="Disordered" evidence="6">
    <location>
        <begin position="1"/>
        <end position="28"/>
    </location>
</feature>
<sequence>MSEPFDPTAADEDHGAREAPPRGKSPRHYAMDLLARREYSQRELMERLHRRYREATAEALAEVVQQLADEGLQNDLRFAESYVRLRVSRGQGPAKIAWELQQRGIDAPTADSLLAAYDWRELADAALDKKYGRRQPQDLQDKARMARFLSQRGFDWDHL</sequence>
<dbReference type="Pfam" id="PF02631">
    <property type="entry name" value="RecX_HTH2"/>
    <property type="match status" value="1"/>
</dbReference>
<evidence type="ECO:0000313" key="9">
    <source>
        <dbReference type="EMBL" id="TGG95152.1"/>
    </source>
</evidence>
<dbReference type="InterPro" id="IPR053925">
    <property type="entry name" value="RecX_HTH_3rd"/>
</dbReference>
<comment type="similarity">
    <text evidence="2 5">Belongs to the RecX family.</text>
</comment>
<comment type="function">
    <text evidence="5">Modulates RecA activity.</text>
</comment>
<evidence type="ECO:0000313" key="10">
    <source>
        <dbReference type="Proteomes" id="UP000297475"/>
    </source>
</evidence>
<dbReference type="Pfam" id="PF21981">
    <property type="entry name" value="RecX_HTH3"/>
    <property type="match status" value="1"/>
</dbReference>
<keyword evidence="10" id="KW-1185">Reference proteome</keyword>
<keyword evidence="4 5" id="KW-0963">Cytoplasm</keyword>
<reference evidence="9 10" key="1">
    <citation type="submission" date="2019-04" db="EMBL/GenBank/DDBJ databases">
        <title>Natronospirillum operosus gen. nov., sp. nov., a haloalkaliphilic satellite isolated from decaying biomass of laboratory culture of cyanobacterium Geitlerinema sp. and proposal of Natronospirillaceae fam. nov. and Saccharospirillaceae fam. nov.</title>
        <authorList>
            <person name="Kevbrin V."/>
            <person name="Boltyanskaya Y."/>
            <person name="Koziaeva V."/>
            <person name="Grouzdev D.S."/>
            <person name="Park M."/>
            <person name="Cho J."/>
        </authorList>
    </citation>
    <scope>NUCLEOTIDE SEQUENCE [LARGE SCALE GENOMIC DNA]</scope>
    <source>
        <strain evidence="9 10">G-116</strain>
    </source>
</reference>
<evidence type="ECO:0000256" key="3">
    <source>
        <dbReference type="ARBA" id="ARBA00018111"/>
    </source>
</evidence>
<dbReference type="OrthoDB" id="7066780at2"/>
<gene>
    <name evidence="5" type="primary">recX</name>
    <name evidence="9" type="ORF">E4656_01615</name>
</gene>
<dbReference type="InterPro" id="IPR036388">
    <property type="entry name" value="WH-like_DNA-bd_sf"/>
</dbReference>
<protein>
    <recommendedName>
        <fullName evidence="3 5">Regulatory protein RecX</fullName>
    </recommendedName>
</protein>
<name>A0A4Z0WAI7_9GAMM</name>
<dbReference type="PANTHER" id="PTHR33602:SF1">
    <property type="entry name" value="REGULATORY PROTEIN RECX FAMILY PROTEIN"/>
    <property type="match status" value="1"/>
</dbReference>
<dbReference type="HAMAP" id="MF_01114">
    <property type="entry name" value="RecX"/>
    <property type="match status" value="1"/>
</dbReference>
<evidence type="ECO:0000259" key="7">
    <source>
        <dbReference type="Pfam" id="PF02631"/>
    </source>
</evidence>
<dbReference type="AlphaFoldDB" id="A0A4Z0WAI7"/>
<dbReference type="EMBL" id="SRMF01000001">
    <property type="protein sequence ID" value="TGG95152.1"/>
    <property type="molecule type" value="Genomic_DNA"/>
</dbReference>
<evidence type="ECO:0000256" key="5">
    <source>
        <dbReference type="HAMAP-Rule" id="MF_01114"/>
    </source>
</evidence>
<evidence type="ECO:0000256" key="1">
    <source>
        <dbReference type="ARBA" id="ARBA00004496"/>
    </source>
</evidence>
<comment type="subcellular location">
    <subcellularLocation>
        <location evidence="1 5">Cytoplasm</location>
    </subcellularLocation>
</comment>
<feature type="compositionally biased region" description="Basic and acidic residues" evidence="6">
    <location>
        <begin position="11"/>
        <end position="21"/>
    </location>
</feature>
<accession>A0A4Z0WAI7</accession>
<dbReference type="RefSeq" id="WP_135480588.1">
    <property type="nucleotide sequence ID" value="NZ_SRMF01000001.1"/>
</dbReference>